<proteinExistence type="predicted"/>
<keyword evidence="3" id="KW-1185">Reference proteome</keyword>
<dbReference type="InterPro" id="IPR029000">
    <property type="entry name" value="Cyclophilin-like_dom_sf"/>
</dbReference>
<feature type="region of interest" description="Disordered" evidence="1">
    <location>
        <begin position="37"/>
        <end position="71"/>
    </location>
</feature>
<reference evidence="2" key="2">
    <citation type="submission" date="2019-07" db="EMBL/GenBank/DDBJ databases">
        <authorList>
            <person name="Seetharam A."/>
            <person name="Woodhouse M."/>
            <person name="Cannon E."/>
        </authorList>
    </citation>
    <scope>NUCLEOTIDE SEQUENCE [LARGE SCALE GENOMIC DNA]</scope>
    <source>
        <strain evidence="2">cv. B73</strain>
    </source>
</reference>
<reference evidence="3" key="1">
    <citation type="journal article" date="2009" name="Science">
        <title>The B73 maize genome: complexity, diversity, and dynamics.</title>
        <authorList>
            <person name="Schnable P.S."/>
            <person name="Ware D."/>
            <person name="Fulton R.S."/>
            <person name="Stein J.C."/>
            <person name="Wei F."/>
            <person name="Pasternak S."/>
            <person name="Liang C."/>
            <person name="Zhang J."/>
            <person name="Fulton L."/>
            <person name="Graves T.A."/>
            <person name="Minx P."/>
            <person name="Reily A.D."/>
            <person name="Courtney L."/>
            <person name="Kruchowski S.S."/>
            <person name="Tomlinson C."/>
            <person name="Strong C."/>
            <person name="Delehaunty K."/>
            <person name="Fronick C."/>
            <person name="Courtney B."/>
            <person name="Rock S.M."/>
            <person name="Belter E."/>
            <person name="Du F."/>
            <person name="Kim K."/>
            <person name="Abbott R.M."/>
            <person name="Cotton M."/>
            <person name="Levy A."/>
            <person name="Marchetto P."/>
            <person name="Ochoa K."/>
            <person name="Jackson S.M."/>
            <person name="Gillam B."/>
            <person name="Chen W."/>
            <person name="Yan L."/>
            <person name="Higginbotham J."/>
            <person name="Cardenas M."/>
            <person name="Waligorski J."/>
            <person name="Applebaum E."/>
            <person name="Phelps L."/>
            <person name="Falcone J."/>
            <person name="Kanchi K."/>
            <person name="Thane T."/>
            <person name="Scimone A."/>
            <person name="Thane N."/>
            <person name="Henke J."/>
            <person name="Wang T."/>
            <person name="Ruppert J."/>
            <person name="Shah N."/>
            <person name="Rotter K."/>
            <person name="Hodges J."/>
            <person name="Ingenthron E."/>
            <person name="Cordes M."/>
            <person name="Kohlberg S."/>
            <person name="Sgro J."/>
            <person name="Delgado B."/>
            <person name="Mead K."/>
            <person name="Chinwalla A."/>
            <person name="Leonard S."/>
            <person name="Crouse K."/>
            <person name="Collura K."/>
            <person name="Kudrna D."/>
            <person name="Currie J."/>
            <person name="He R."/>
            <person name="Angelova A."/>
            <person name="Rajasekar S."/>
            <person name="Mueller T."/>
            <person name="Lomeli R."/>
            <person name="Scara G."/>
            <person name="Ko A."/>
            <person name="Delaney K."/>
            <person name="Wissotski M."/>
            <person name="Lopez G."/>
            <person name="Campos D."/>
            <person name="Braidotti M."/>
            <person name="Ashley E."/>
            <person name="Golser W."/>
            <person name="Kim H."/>
            <person name="Lee S."/>
            <person name="Lin J."/>
            <person name="Dujmic Z."/>
            <person name="Kim W."/>
            <person name="Talag J."/>
            <person name="Zuccolo A."/>
            <person name="Fan C."/>
            <person name="Sebastian A."/>
            <person name="Kramer M."/>
            <person name="Spiegel L."/>
            <person name="Nascimento L."/>
            <person name="Zutavern T."/>
            <person name="Miller B."/>
            <person name="Ambroise C."/>
            <person name="Muller S."/>
            <person name="Spooner W."/>
            <person name="Narechania A."/>
            <person name="Ren L."/>
            <person name="Wei S."/>
            <person name="Kumari S."/>
            <person name="Faga B."/>
            <person name="Levy M.J."/>
            <person name="McMahan L."/>
            <person name="Van Buren P."/>
            <person name="Vaughn M.W."/>
            <person name="Ying K."/>
            <person name="Yeh C.-T."/>
            <person name="Emrich S.J."/>
            <person name="Jia Y."/>
            <person name="Kalyanaraman A."/>
            <person name="Hsia A.-P."/>
            <person name="Barbazuk W.B."/>
            <person name="Baucom R.S."/>
            <person name="Brutnell T.P."/>
            <person name="Carpita N.C."/>
            <person name="Chaparro C."/>
            <person name="Chia J.-M."/>
            <person name="Deragon J.-M."/>
            <person name="Estill J.C."/>
            <person name="Fu Y."/>
            <person name="Jeddeloh J.A."/>
            <person name="Han Y."/>
            <person name="Lee H."/>
            <person name="Li P."/>
            <person name="Lisch D.R."/>
            <person name="Liu S."/>
            <person name="Liu Z."/>
            <person name="Nagel D.H."/>
            <person name="McCann M.C."/>
            <person name="SanMiguel P."/>
            <person name="Myers A.M."/>
            <person name="Nettleton D."/>
            <person name="Nguyen J."/>
            <person name="Penning B.W."/>
            <person name="Ponnala L."/>
            <person name="Schneider K.L."/>
            <person name="Schwartz D.C."/>
            <person name="Sharma A."/>
            <person name="Soderlund C."/>
            <person name="Springer N.M."/>
            <person name="Sun Q."/>
            <person name="Wang H."/>
            <person name="Waterman M."/>
            <person name="Westerman R."/>
            <person name="Wolfgruber T.K."/>
            <person name="Yang L."/>
            <person name="Yu Y."/>
            <person name="Zhang L."/>
            <person name="Zhou S."/>
            <person name="Zhu Q."/>
            <person name="Bennetzen J.L."/>
            <person name="Dawe R.K."/>
            <person name="Jiang J."/>
            <person name="Jiang N."/>
            <person name="Presting G.G."/>
            <person name="Wessler S.R."/>
            <person name="Aluru S."/>
            <person name="Martienssen R.A."/>
            <person name="Clifton S.W."/>
            <person name="McCombie W.R."/>
            <person name="Wing R.A."/>
            <person name="Wilson R.K."/>
        </authorList>
    </citation>
    <scope>NUCLEOTIDE SEQUENCE [LARGE SCALE GENOMIC DNA]</scope>
    <source>
        <strain evidence="3">cv. B73</strain>
    </source>
</reference>
<dbReference type="PANTHER" id="PTHR43427">
    <property type="entry name" value="CHLORIDE CHANNEL PROTEIN CLC-E"/>
    <property type="match status" value="1"/>
</dbReference>
<dbReference type="Gene3D" id="2.40.100.10">
    <property type="entry name" value="Cyclophilin-like"/>
    <property type="match status" value="1"/>
</dbReference>
<dbReference type="InterPro" id="IPR050368">
    <property type="entry name" value="ClC-type_chloride_channel"/>
</dbReference>
<evidence type="ECO:0000313" key="3">
    <source>
        <dbReference type="Proteomes" id="UP000007305"/>
    </source>
</evidence>
<dbReference type="AlphaFoldDB" id="A0A804NTE2"/>
<dbReference type="InParanoid" id="A0A804NTE2"/>
<reference evidence="2" key="3">
    <citation type="submission" date="2021-05" db="UniProtKB">
        <authorList>
            <consortium name="EnsemblPlants"/>
        </authorList>
    </citation>
    <scope>IDENTIFICATION</scope>
    <source>
        <strain evidence="2">cv. B73</strain>
    </source>
</reference>
<evidence type="ECO:0008006" key="4">
    <source>
        <dbReference type="Google" id="ProtNLM"/>
    </source>
</evidence>
<evidence type="ECO:0000313" key="2">
    <source>
        <dbReference type="EnsemblPlants" id="Zm00001eb184790_P001"/>
    </source>
</evidence>
<sequence length="110" mass="11591">FGKVVSGITLLKKLEAVGSETGNPSYQVKIVDCGEVSNTNSQDPLKGDKVSSKTDNSSSDSEKGGHRTKRSLTKGFNAAVAGCFFAIETVLRPLKAENSPPFTTAMIILA</sequence>
<accession>A0A804NTE2</accession>
<name>A0A804NTE2_MAIZE</name>
<dbReference type="Gramene" id="Zm00001eb184790_T001">
    <property type="protein sequence ID" value="Zm00001eb184790_P001"/>
    <property type="gene ID" value="Zm00001eb184790"/>
</dbReference>
<evidence type="ECO:0000256" key="1">
    <source>
        <dbReference type="SAM" id="MobiDB-lite"/>
    </source>
</evidence>
<dbReference type="EnsemblPlants" id="Zm00001eb184790_T001">
    <property type="protein sequence ID" value="Zm00001eb184790_P001"/>
    <property type="gene ID" value="Zm00001eb184790"/>
</dbReference>
<dbReference type="PANTHER" id="PTHR43427:SF3">
    <property type="entry name" value="CHLORIDE CHANNEL PROTEIN CLC-F"/>
    <property type="match status" value="1"/>
</dbReference>
<organism evidence="2 3">
    <name type="scientific">Zea mays</name>
    <name type="common">Maize</name>
    <dbReference type="NCBI Taxonomy" id="4577"/>
    <lineage>
        <taxon>Eukaryota</taxon>
        <taxon>Viridiplantae</taxon>
        <taxon>Streptophyta</taxon>
        <taxon>Embryophyta</taxon>
        <taxon>Tracheophyta</taxon>
        <taxon>Spermatophyta</taxon>
        <taxon>Magnoliopsida</taxon>
        <taxon>Liliopsida</taxon>
        <taxon>Poales</taxon>
        <taxon>Poaceae</taxon>
        <taxon>PACMAD clade</taxon>
        <taxon>Panicoideae</taxon>
        <taxon>Andropogonodae</taxon>
        <taxon>Andropogoneae</taxon>
        <taxon>Tripsacinae</taxon>
        <taxon>Zea</taxon>
    </lineage>
</organism>
<dbReference type="SUPFAM" id="SSF50891">
    <property type="entry name" value="Cyclophilin-like"/>
    <property type="match status" value="1"/>
</dbReference>
<protein>
    <recommendedName>
        <fullName evidence="4">Peptidylprolyl isomerase</fullName>
    </recommendedName>
</protein>
<dbReference type="Proteomes" id="UP000007305">
    <property type="component" value="Chromosome 4"/>
</dbReference>